<dbReference type="PANTHER" id="PTHR15948">
    <property type="entry name" value="G-PROTEIN COUPLED RECEPTOR 89-RELATED"/>
    <property type="match status" value="1"/>
</dbReference>
<keyword evidence="4 6" id="KW-0472">Membrane</keyword>
<accession>A0A7S4AAA1</accession>
<evidence type="ECO:0000256" key="6">
    <source>
        <dbReference type="SAM" id="Phobius"/>
    </source>
</evidence>
<feature type="transmembrane region" description="Helical" evidence="6">
    <location>
        <begin position="231"/>
        <end position="254"/>
    </location>
</feature>
<dbReference type="Pfam" id="PF12430">
    <property type="entry name" value="ABA_GPCR"/>
    <property type="match status" value="1"/>
</dbReference>
<feature type="compositionally biased region" description="Low complexity" evidence="5">
    <location>
        <begin position="356"/>
        <end position="366"/>
    </location>
</feature>
<feature type="domain" description="Abscisic acid G-protein coupled receptor-like" evidence="7">
    <location>
        <begin position="423"/>
        <end position="633"/>
    </location>
</feature>
<feature type="transmembrane region" description="Helical" evidence="6">
    <location>
        <begin position="121"/>
        <end position="142"/>
    </location>
</feature>
<evidence type="ECO:0000313" key="9">
    <source>
        <dbReference type="EMBL" id="CAE0708594.1"/>
    </source>
</evidence>
<feature type="transmembrane region" description="Helical" evidence="6">
    <location>
        <begin position="570"/>
        <end position="594"/>
    </location>
</feature>
<protein>
    <recommendedName>
        <fullName evidence="10">Abscisic acid G-protein coupled receptor-like domain-containing protein</fullName>
    </recommendedName>
</protein>
<evidence type="ECO:0000259" key="7">
    <source>
        <dbReference type="Pfam" id="PF12430"/>
    </source>
</evidence>
<evidence type="ECO:0000259" key="8">
    <source>
        <dbReference type="Pfam" id="PF12537"/>
    </source>
</evidence>
<dbReference type="AlphaFoldDB" id="A0A7S4AAA1"/>
<comment type="subcellular location">
    <subcellularLocation>
        <location evidence="1">Membrane</location>
        <topology evidence="1">Multi-pass membrane protein</topology>
    </subcellularLocation>
</comment>
<evidence type="ECO:0000256" key="4">
    <source>
        <dbReference type="ARBA" id="ARBA00023136"/>
    </source>
</evidence>
<evidence type="ECO:0000256" key="5">
    <source>
        <dbReference type="SAM" id="MobiDB-lite"/>
    </source>
</evidence>
<feature type="transmembrane region" description="Helical" evidence="6">
    <location>
        <begin position="433"/>
        <end position="454"/>
    </location>
</feature>
<dbReference type="GO" id="GO:0016020">
    <property type="term" value="C:membrane"/>
    <property type="evidence" value="ECO:0007669"/>
    <property type="project" value="UniProtKB-SubCell"/>
</dbReference>
<dbReference type="InterPro" id="IPR022535">
    <property type="entry name" value="Golgi_pH-regulator_cons_dom"/>
</dbReference>
<feature type="transmembrane region" description="Helical" evidence="6">
    <location>
        <begin position="503"/>
        <end position="524"/>
    </location>
</feature>
<feature type="transmembrane region" description="Helical" evidence="6">
    <location>
        <begin position="614"/>
        <end position="638"/>
    </location>
</feature>
<sequence>MATPLSLRSFLFDSRGKRGTMFLAFGLSVSLFGLTTMEALPTSTHPNSLFSQEDAGTLSFAYWVVLWLLSIHIVLIVPSLVGSSLGMSFGRYICCTSTTSSTRKTDGKSSYATYLPWWIRFAWRLGFGLLFIVFNTILYNGLLRVSRCLCFSNRPRRNSNTHNLPVLPLRDESVRCSPSSREIQHHDKPAPPKNNNKLSLIDCSSSSTKNHQHEYEYSYSENQNTSRQQRFFAILGGIGGIVATLGFLSSLGPLVVQPPSEYETTLLSLVVSWICALGFLISSVLNGFGSVSLPYANLSGFFLQVRPDYIAKLEAELNSLEETLTKKRTMLKERKVEIETLSPLRGNTSRSPLAGSSGTSNSFSMSSMLTTQNNNNGLSELGDELRIRRQILQTEIGFMEDLVRETTLDLEELKDSQVTATAARSSIGKTKSYVGILFSVILLARLLIAGFSIFRSHSHGTLLSTDFASDHRHHKKSHSDVVTSTLLWLTGHKYFSHNQYNTLSQMVSLVLSVGLSFSQMRLFLRTATIVHRRLSGFYKNCFNGGDAIGDGIGSLAAKNSSEQRQPTVTVLWPIISAFLGCYSLACTVLIKMMLPKRFSVAFSMALHETSIFTIHSSIGTVVFFSSAVLSVCMLGTLLGIQRQNILKHADILSRGSNGKSTTLPDV</sequence>
<feature type="region of interest" description="Disordered" evidence="5">
    <location>
        <begin position="344"/>
        <end position="366"/>
    </location>
</feature>
<dbReference type="PANTHER" id="PTHR15948:SF0">
    <property type="entry name" value="GOLGI PH REGULATOR A-RELATED"/>
    <property type="match status" value="1"/>
</dbReference>
<keyword evidence="2 6" id="KW-0812">Transmembrane</keyword>
<evidence type="ECO:0000256" key="3">
    <source>
        <dbReference type="ARBA" id="ARBA00022989"/>
    </source>
</evidence>
<proteinExistence type="predicted"/>
<name>A0A7S4AAA1_9STRA</name>
<evidence type="ECO:0000256" key="2">
    <source>
        <dbReference type="ARBA" id="ARBA00022692"/>
    </source>
</evidence>
<gene>
    <name evidence="9" type="ORF">PAUS00366_LOCUS1314</name>
</gene>
<evidence type="ECO:0000256" key="1">
    <source>
        <dbReference type="ARBA" id="ARBA00004141"/>
    </source>
</evidence>
<dbReference type="InterPro" id="IPR025969">
    <property type="entry name" value="ABA_GPCR_dom"/>
</dbReference>
<feature type="transmembrane region" description="Helical" evidence="6">
    <location>
        <begin position="20"/>
        <end position="40"/>
    </location>
</feature>
<dbReference type="EMBL" id="HBIX01001772">
    <property type="protein sequence ID" value="CAE0708594.1"/>
    <property type="molecule type" value="Transcribed_RNA"/>
</dbReference>
<keyword evidence="3 6" id="KW-1133">Transmembrane helix</keyword>
<feature type="region of interest" description="Disordered" evidence="5">
    <location>
        <begin position="178"/>
        <end position="197"/>
    </location>
</feature>
<organism evidence="9">
    <name type="scientific">Pseudo-nitzschia australis</name>
    <dbReference type="NCBI Taxonomy" id="44445"/>
    <lineage>
        <taxon>Eukaryota</taxon>
        <taxon>Sar</taxon>
        <taxon>Stramenopiles</taxon>
        <taxon>Ochrophyta</taxon>
        <taxon>Bacillariophyta</taxon>
        <taxon>Bacillariophyceae</taxon>
        <taxon>Bacillariophycidae</taxon>
        <taxon>Bacillariales</taxon>
        <taxon>Bacillariaceae</taxon>
        <taxon>Pseudo-nitzschia</taxon>
    </lineage>
</organism>
<evidence type="ECO:0008006" key="10">
    <source>
        <dbReference type="Google" id="ProtNLM"/>
    </source>
</evidence>
<reference evidence="9" key="1">
    <citation type="submission" date="2021-01" db="EMBL/GenBank/DDBJ databases">
        <authorList>
            <person name="Corre E."/>
            <person name="Pelletier E."/>
            <person name="Niang G."/>
            <person name="Scheremetjew M."/>
            <person name="Finn R."/>
            <person name="Kale V."/>
            <person name="Holt S."/>
            <person name="Cochrane G."/>
            <person name="Meng A."/>
            <person name="Brown T."/>
            <person name="Cohen L."/>
        </authorList>
    </citation>
    <scope>NUCLEOTIDE SEQUENCE</scope>
    <source>
        <strain evidence="9">10249 10 AB</strain>
    </source>
</reference>
<feature type="transmembrane region" description="Helical" evidence="6">
    <location>
        <begin position="266"/>
        <end position="288"/>
    </location>
</feature>
<feature type="transmembrane region" description="Helical" evidence="6">
    <location>
        <begin position="60"/>
        <end position="81"/>
    </location>
</feature>
<dbReference type="Pfam" id="PF12537">
    <property type="entry name" value="GPHR_N"/>
    <property type="match status" value="1"/>
</dbReference>
<dbReference type="InterPro" id="IPR015672">
    <property type="entry name" value="GPHR/GTG"/>
</dbReference>
<feature type="domain" description="Golgi pH regulator conserved" evidence="8">
    <location>
        <begin position="267"/>
        <end position="329"/>
    </location>
</feature>